<feature type="domain" description="Thiol:disulfide interchange protein DsbD N-terminal" evidence="2">
    <location>
        <begin position="38"/>
        <end position="151"/>
    </location>
</feature>
<keyword evidence="1" id="KW-0732">Signal</keyword>
<evidence type="ECO:0000256" key="1">
    <source>
        <dbReference type="SAM" id="SignalP"/>
    </source>
</evidence>
<keyword evidence="4" id="KW-1185">Reference proteome</keyword>
<dbReference type="InterPro" id="IPR028250">
    <property type="entry name" value="DsbDN"/>
</dbReference>
<dbReference type="EMBL" id="SRSO01000006">
    <property type="protein sequence ID" value="TGV03610.1"/>
    <property type="molecule type" value="Genomic_DNA"/>
</dbReference>
<dbReference type="Proteomes" id="UP000307602">
    <property type="component" value="Unassembled WGS sequence"/>
</dbReference>
<organism evidence="3 4">
    <name type="scientific">Flavivirga rizhaonensis</name>
    <dbReference type="NCBI Taxonomy" id="2559571"/>
    <lineage>
        <taxon>Bacteria</taxon>
        <taxon>Pseudomonadati</taxon>
        <taxon>Bacteroidota</taxon>
        <taxon>Flavobacteriia</taxon>
        <taxon>Flavobacteriales</taxon>
        <taxon>Flavobacteriaceae</taxon>
        <taxon>Flavivirga</taxon>
    </lineage>
</organism>
<name>A0A4S1DZF9_9FLAO</name>
<dbReference type="OrthoDB" id="767251at2"/>
<evidence type="ECO:0000313" key="3">
    <source>
        <dbReference type="EMBL" id="TGV03610.1"/>
    </source>
</evidence>
<reference evidence="3 4" key="1">
    <citation type="submission" date="2019-04" db="EMBL/GenBank/DDBJ databases">
        <authorList>
            <person name="Liu A."/>
        </authorList>
    </citation>
    <scope>NUCLEOTIDE SEQUENCE [LARGE SCALE GENOMIC DNA]</scope>
    <source>
        <strain evidence="3 4">RZ03</strain>
    </source>
</reference>
<feature type="signal peptide" evidence="1">
    <location>
        <begin position="1"/>
        <end position="21"/>
    </location>
</feature>
<dbReference type="AlphaFoldDB" id="A0A4S1DZF9"/>
<comment type="caution">
    <text evidence="3">The sequence shown here is derived from an EMBL/GenBank/DDBJ whole genome shotgun (WGS) entry which is preliminary data.</text>
</comment>
<proteinExistence type="predicted"/>
<gene>
    <name evidence="3" type="ORF">EM932_06175</name>
</gene>
<evidence type="ECO:0000259" key="2">
    <source>
        <dbReference type="Pfam" id="PF11412"/>
    </source>
</evidence>
<evidence type="ECO:0000313" key="4">
    <source>
        <dbReference type="Proteomes" id="UP000307602"/>
    </source>
</evidence>
<dbReference type="RefSeq" id="WP_135876304.1">
    <property type="nucleotide sequence ID" value="NZ_SRSO01000006.1"/>
</dbReference>
<dbReference type="Pfam" id="PF11412">
    <property type="entry name" value="DsbD_N"/>
    <property type="match status" value="1"/>
</dbReference>
<accession>A0A4S1DZF9</accession>
<sequence length="159" mass="18455">MNILKQIVLYCSLLVCITATAQILEPAKWQCNLSKQNIKQGDIVELIFNIKLDTTWHLYSNIQNYKIGPLPTTFEFEPNGSYQLIGEVIPIDTKKEYDKVFEVHVNYFEHSAEFRQKVKILSVSPVIKGYYEYQVCSIVDGKCILGDDEFEFKINTNYK</sequence>
<protein>
    <recommendedName>
        <fullName evidence="2">Thiol:disulfide interchange protein DsbD N-terminal domain-containing protein</fullName>
    </recommendedName>
</protein>
<feature type="chain" id="PRO_5020955816" description="Thiol:disulfide interchange protein DsbD N-terminal domain-containing protein" evidence="1">
    <location>
        <begin position="22"/>
        <end position="159"/>
    </location>
</feature>